<dbReference type="InterPro" id="IPR034660">
    <property type="entry name" value="DinB/YfiT-like"/>
</dbReference>
<keyword evidence="3" id="KW-1185">Reference proteome</keyword>
<evidence type="ECO:0000259" key="1">
    <source>
        <dbReference type="Pfam" id="PF12867"/>
    </source>
</evidence>
<accession>A0ABP3YBV5</accession>
<evidence type="ECO:0000313" key="2">
    <source>
        <dbReference type="EMBL" id="GAA0878388.1"/>
    </source>
</evidence>
<evidence type="ECO:0000313" key="3">
    <source>
        <dbReference type="Proteomes" id="UP001500469"/>
    </source>
</evidence>
<protein>
    <submittedName>
        <fullName evidence="2">DinB family protein</fullName>
    </submittedName>
</protein>
<sequence length="151" mass="17414">MESLIKTWKTGRRIYLDYFEKYNLEQLNKVPDGFNNNLIWNIGHIIVAQQSLIYRLSNLPMHVSNELYDTYKPGSKPTAITSQAEAEELKKFLISLVDQTQADLSNGVFQTFTERETATGFLLSTLEDSLHFNNYHEGLHLGYMMSIGKFL</sequence>
<name>A0ABP3YBV5_9BACT</name>
<dbReference type="Proteomes" id="UP001500469">
    <property type="component" value="Unassembled WGS sequence"/>
</dbReference>
<organism evidence="2 3">
    <name type="scientific">Algoriphagus jejuensis</name>
    <dbReference type="NCBI Taxonomy" id="419934"/>
    <lineage>
        <taxon>Bacteria</taxon>
        <taxon>Pseudomonadati</taxon>
        <taxon>Bacteroidota</taxon>
        <taxon>Cytophagia</taxon>
        <taxon>Cytophagales</taxon>
        <taxon>Cyclobacteriaceae</taxon>
        <taxon>Algoriphagus</taxon>
    </lineage>
</organism>
<comment type="caution">
    <text evidence="2">The sequence shown here is derived from an EMBL/GenBank/DDBJ whole genome shotgun (WGS) entry which is preliminary data.</text>
</comment>
<proteinExistence type="predicted"/>
<dbReference type="SUPFAM" id="SSF109854">
    <property type="entry name" value="DinB/YfiT-like putative metalloenzymes"/>
    <property type="match status" value="1"/>
</dbReference>
<dbReference type="Gene3D" id="1.20.120.450">
    <property type="entry name" value="dinb family like domain"/>
    <property type="match status" value="1"/>
</dbReference>
<gene>
    <name evidence="2" type="ORF">GCM10009119_13560</name>
</gene>
<dbReference type="EMBL" id="BAAAFI010000005">
    <property type="protein sequence ID" value="GAA0878388.1"/>
    <property type="molecule type" value="Genomic_DNA"/>
</dbReference>
<dbReference type="Pfam" id="PF12867">
    <property type="entry name" value="DinB_2"/>
    <property type="match status" value="1"/>
</dbReference>
<dbReference type="RefSeq" id="WP_343849745.1">
    <property type="nucleotide sequence ID" value="NZ_BAAAFI010000005.1"/>
</dbReference>
<dbReference type="InterPro" id="IPR024775">
    <property type="entry name" value="DinB-like"/>
</dbReference>
<reference evidence="3" key="1">
    <citation type="journal article" date="2019" name="Int. J. Syst. Evol. Microbiol.">
        <title>The Global Catalogue of Microorganisms (GCM) 10K type strain sequencing project: providing services to taxonomists for standard genome sequencing and annotation.</title>
        <authorList>
            <consortium name="The Broad Institute Genomics Platform"/>
            <consortium name="The Broad Institute Genome Sequencing Center for Infectious Disease"/>
            <person name="Wu L."/>
            <person name="Ma J."/>
        </authorList>
    </citation>
    <scope>NUCLEOTIDE SEQUENCE [LARGE SCALE GENOMIC DNA]</scope>
    <source>
        <strain evidence="3">JCM 16112</strain>
    </source>
</reference>
<feature type="domain" description="DinB-like" evidence="1">
    <location>
        <begin position="9"/>
        <end position="144"/>
    </location>
</feature>